<evidence type="ECO:0000313" key="7">
    <source>
        <dbReference type="Proteomes" id="UP000005868"/>
    </source>
</evidence>
<dbReference type="InterPro" id="IPR027417">
    <property type="entry name" value="P-loop_NTPase"/>
</dbReference>
<dbReference type="InterPro" id="IPR003439">
    <property type="entry name" value="ABC_transporter-like_ATP-bd"/>
</dbReference>
<dbReference type="SMART" id="SM00382">
    <property type="entry name" value="AAA"/>
    <property type="match status" value="1"/>
</dbReference>
<reference evidence="7" key="1">
    <citation type="submission" date="2011-10" db="EMBL/GenBank/DDBJ databases">
        <title>The complete genome of chromosome of Thermovirga lienii DSM 17291.</title>
        <authorList>
            <consortium name="US DOE Joint Genome Institute (JGI-PGF)"/>
            <person name="Lucas S."/>
            <person name="Copeland A."/>
            <person name="Lapidus A."/>
            <person name="Glavina del Rio T."/>
            <person name="Dalin E."/>
            <person name="Tice H."/>
            <person name="Bruce D."/>
            <person name="Goodwin L."/>
            <person name="Pitluck S."/>
            <person name="Peters L."/>
            <person name="Mikhailova N."/>
            <person name="Saunders E."/>
            <person name="Kyrpides N."/>
            <person name="Mavromatis K."/>
            <person name="Ivanova N."/>
            <person name="Last F.I."/>
            <person name="Brettin T."/>
            <person name="Detter J.C."/>
            <person name="Han C."/>
            <person name="Larimer F."/>
            <person name="Land M."/>
            <person name="Hauser L."/>
            <person name="Markowitz V."/>
            <person name="Cheng J.-F."/>
            <person name="Hugenholtz P."/>
            <person name="Woyke T."/>
            <person name="Wu D."/>
            <person name="Spring S."/>
            <person name="Schroeder M."/>
            <person name="Brambilla E.-M."/>
            <person name="Klenk H.-P."/>
            <person name="Eisen J.A."/>
        </authorList>
    </citation>
    <scope>NUCLEOTIDE SEQUENCE [LARGE SCALE GENOMIC DNA]</scope>
    <source>
        <strain evidence="7">ATCC BAA-1197 / DSM 17291 / Cas60314</strain>
    </source>
</reference>
<dbReference type="eggNOG" id="COG1121">
    <property type="taxonomic scope" value="Bacteria"/>
</dbReference>
<dbReference type="EMBL" id="CP003096">
    <property type="protein sequence ID" value="AER65899.1"/>
    <property type="molecule type" value="Genomic_DNA"/>
</dbReference>
<dbReference type="PANTHER" id="PTHR42734:SF17">
    <property type="entry name" value="METAL TRANSPORT SYSTEM ATP-BINDING PROTEIN TM_0124-RELATED"/>
    <property type="match status" value="1"/>
</dbReference>
<name>G7V5Z4_THELD</name>
<dbReference type="CDD" id="cd03235">
    <property type="entry name" value="ABC_Metallic_Cations"/>
    <property type="match status" value="1"/>
</dbReference>
<comment type="similarity">
    <text evidence="1">Belongs to the ABC transporter superfamily.</text>
</comment>
<evidence type="ECO:0000256" key="4">
    <source>
        <dbReference type="ARBA" id="ARBA00022840"/>
    </source>
</evidence>
<dbReference type="STRING" id="580340.Tlie_0153"/>
<feature type="domain" description="ABC transporter" evidence="5">
    <location>
        <begin position="6"/>
        <end position="245"/>
    </location>
</feature>
<dbReference type="GO" id="GO:0016887">
    <property type="term" value="F:ATP hydrolysis activity"/>
    <property type="evidence" value="ECO:0007669"/>
    <property type="project" value="InterPro"/>
</dbReference>
<dbReference type="OrthoDB" id="9806726at2"/>
<keyword evidence="2" id="KW-0813">Transport</keyword>
<dbReference type="AlphaFoldDB" id="G7V5Z4"/>
<proteinExistence type="inferred from homology"/>
<reference evidence="6 7" key="2">
    <citation type="journal article" date="2012" name="Stand. Genomic Sci.">
        <title>Genome sequence of the moderately thermophilic, amino-acid-degrading and sulfur-reducing bacterium Thermovirga lienii type strain (Cas60314(T)).</title>
        <authorList>
            <person name="Goker M."/>
            <person name="Saunders E."/>
            <person name="Lapidus A."/>
            <person name="Nolan M."/>
            <person name="Lucas S."/>
            <person name="Hammon N."/>
            <person name="Deshpande S."/>
            <person name="Cheng J.F."/>
            <person name="Han C."/>
            <person name="Tapia R."/>
            <person name="Goodwin L.A."/>
            <person name="Pitluck S."/>
            <person name="Liolios K."/>
            <person name="Mavromatis K."/>
            <person name="Pagani I."/>
            <person name="Ivanova N."/>
            <person name="Mikhailova N."/>
            <person name="Pati A."/>
            <person name="Chen A."/>
            <person name="Palaniappan K."/>
            <person name="Land M."/>
            <person name="Chang Y.J."/>
            <person name="Jeffries C.D."/>
            <person name="Brambilla E.M."/>
            <person name="Rohde M."/>
            <person name="Spring S."/>
            <person name="Detter J.C."/>
            <person name="Woyke T."/>
            <person name="Bristow J."/>
            <person name="Eisen J.A."/>
            <person name="Markowitz V."/>
            <person name="Hugenholtz P."/>
            <person name="Kyrpides N.C."/>
            <person name="Klenk H.P."/>
        </authorList>
    </citation>
    <scope>NUCLEOTIDE SEQUENCE [LARGE SCALE GENOMIC DNA]</scope>
    <source>
        <strain evidence="7">ATCC BAA-1197 / DSM 17291 / Cas60314</strain>
    </source>
</reference>
<dbReference type="FunFam" id="3.40.50.300:FF:000134">
    <property type="entry name" value="Iron-enterobactin ABC transporter ATP-binding protein"/>
    <property type="match status" value="1"/>
</dbReference>
<evidence type="ECO:0000313" key="6">
    <source>
        <dbReference type="EMBL" id="AER65899.1"/>
    </source>
</evidence>
<gene>
    <name evidence="6" type="ordered locus">Tlie_0153</name>
</gene>
<dbReference type="KEGG" id="tli:Tlie_0153"/>
<dbReference type="Pfam" id="PF00005">
    <property type="entry name" value="ABC_tran"/>
    <property type="match status" value="1"/>
</dbReference>
<dbReference type="InterPro" id="IPR050153">
    <property type="entry name" value="Metal_Ion_Import_ABC"/>
</dbReference>
<keyword evidence="7" id="KW-1185">Reference proteome</keyword>
<dbReference type="HOGENOM" id="CLU_000604_1_11_0"/>
<evidence type="ECO:0000256" key="1">
    <source>
        <dbReference type="ARBA" id="ARBA00005417"/>
    </source>
</evidence>
<protein>
    <submittedName>
        <fullName evidence="6">ABC transporter related protein</fullName>
    </submittedName>
</protein>
<dbReference type="SUPFAM" id="SSF52540">
    <property type="entry name" value="P-loop containing nucleoside triphosphate hydrolases"/>
    <property type="match status" value="1"/>
</dbReference>
<keyword evidence="4" id="KW-0067">ATP-binding</keyword>
<dbReference type="InterPro" id="IPR003593">
    <property type="entry name" value="AAA+_ATPase"/>
</dbReference>
<evidence type="ECO:0000256" key="3">
    <source>
        <dbReference type="ARBA" id="ARBA00022741"/>
    </source>
</evidence>
<evidence type="ECO:0000256" key="2">
    <source>
        <dbReference type="ARBA" id="ARBA00022448"/>
    </source>
</evidence>
<organism evidence="6 7">
    <name type="scientific">Thermovirga lienii (strain ATCC BAA-1197 / DSM 17291 / Cas60314)</name>
    <dbReference type="NCBI Taxonomy" id="580340"/>
    <lineage>
        <taxon>Bacteria</taxon>
        <taxon>Thermotogati</taxon>
        <taxon>Synergistota</taxon>
        <taxon>Synergistia</taxon>
        <taxon>Synergistales</taxon>
        <taxon>Thermovirgaceae</taxon>
        <taxon>Thermovirga</taxon>
    </lineage>
</organism>
<evidence type="ECO:0000259" key="5">
    <source>
        <dbReference type="PROSITE" id="PS50893"/>
    </source>
</evidence>
<dbReference type="Gene3D" id="3.40.50.300">
    <property type="entry name" value="P-loop containing nucleotide triphosphate hydrolases"/>
    <property type="match status" value="1"/>
</dbReference>
<dbReference type="Proteomes" id="UP000005868">
    <property type="component" value="Chromosome"/>
</dbReference>
<accession>G7V5Z4</accession>
<sequence length="259" mass="28623">MKQKVISLKGVWAGYGNNNVIEDINFSVKKGDFVGIIGPNGGGKSTLLKVILGLITPYKGEVKVMGLPPEEGREFVGWVPQESDMDRDFPIKVLDVVLMGRMGRKKLLRSYSKEDKNKASEALEMVGLQNIAQKPIGEISLGQRQRVYIARALAKDPEILLLDEPLASVDPNTSEVIYGLLKDLNESSAITIVMVTHDVGAVSSYVKSVGCLNRKLYYYDEKTLTQGMIDAAYHCPVDLIAHGVPHRVLPKINQEETKR</sequence>
<dbReference type="PROSITE" id="PS50893">
    <property type="entry name" value="ABC_TRANSPORTER_2"/>
    <property type="match status" value="1"/>
</dbReference>
<keyword evidence="3" id="KW-0547">Nucleotide-binding</keyword>
<dbReference type="PANTHER" id="PTHR42734">
    <property type="entry name" value="METAL TRANSPORT SYSTEM ATP-BINDING PROTEIN TM_0124-RELATED"/>
    <property type="match status" value="1"/>
</dbReference>
<dbReference type="GO" id="GO:0005524">
    <property type="term" value="F:ATP binding"/>
    <property type="evidence" value="ECO:0007669"/>
    <property type="project" value="UniProtKB-KW"/>
</dbReference>